<evidence type="ECO:0000313" key="7">
    <source>
        <dbReference type="Proteomes" id="UP001611415"/>
    </source>
</evidence>
<evidence type="ECO:0000259" key="5">
    <source>
        <dbReference type="PROSITE" id="PS50975"/>
    </source>
</evidence>
<dbReference type="Pfam" id="PF18130">
    <property type="entry name" value="ATPgrasp_N"/>
    <property type="match status" value="1"/>
</dbReference>
<keyword evidence="1" id="KW-0436">Ligase</keyword>
<dbReference type="SMART" id="SM01209">
    <property type="entry name" value="GARS_A"/>
    <property type="match status" value="1"/>
</dbReference>
<evidence type="ECO:0000256" key="4">
    <source>
        <dbReference type="PROSITE-ProRule" id="PRU00409"/>
    </source>
</evidence>
<dbReference type="InterPro" id="IPR040570">
    <property type="entry name" value="LAL_C2"/>
</dbReference>
<organism evidence="6 7">
    <name type="scientific">Nocardia xishanensis</name>
    <dbReference type="NCBI Taxonomy" id="238964"/>
    <lineage>
        <taxon>Bacteria</taxon>
        <taxon>Bacillati</taxon>
        <taxon>Actinomycetota</taxon>
        <taxon>Actinomycetes</taxon>
        <taxon>Mycobacteriales</taxon>
        <taxon>Nocardiaceae</taxon>
        <taxon>Nocardia</taxon>
    </lineage>
</organism>
<dbReference type="PROSITE" id="PS50975">
    <property type="entry name" value="ATP_GRASP"/>
    <property type="match status" value="1"/>
</dbReference>
<evidence type="ECO:0000256" key="1">
    <source>
        <dbReference type="ARBA" id="ARBA00022598"/>
    </source>
</evidence>
<dbReference type="Gene3D" id="3.40.50.20">
    <property type="match status" value="1"/>
</dbReference>
<dbReference type="Pfam" id="PF18603">
    <property type="entry name" value="LAL_C2"/>
    <property type="match status" value="1"/>
</dbReference>
<dbReference type="InterPro" id="IPR011761">
    <property type="entry name" value="ATP-grasp"/>
</dbReference>
<feature type="domain" description="ATP-grasp" evidence="5">
    <location>
        <begin position="107"/>
        <end position="306"/>
    </location>
</feature>
<dbReference type="RefSeq" id="WP_397096100.1">
    <property type="nucleotide sequence ID" value="NZ_JBIRYO010000042.1"/>
</dbReference>
<dbReference type="SUPFAM" id="SSF56059">
    <property type="entry name" value="Glutathione synthetase ATP-binding domain-like"/>
    <property type="match status" value="1"/>
</dbReference>
<keyword evidence="3 4" id="KW-0067">ATP-binding</keyword>
<dbReference type="PANTHER" id="PTHR43585:SF2">
    <property type="entry name" value="ATP-GRASP ENZYME FSQD"/>
    <property type="match status" value="1"/>
</dbReference>
<dbReference type="InterPro" id="IPR052032">
    <property type="entry name" value="ATP-dep_AA_Ligase"/>
</dbReference>
<name>A0ABW7XC29_9NOCA</name>
<proteinExistence type="predicted"/>
<dbReference type="Proteomes" id="UP001611415">
    <property type="component" value="Unassembled WGS sequence"/>
</dbReference>
<evidence type="ECO:0000256" key="3">
    <source>
        <dbReference type="ARBA" id="ARBA00022840"/>
    </source>
</evidence>
<dbReference type="EMBL" id="JBIRYO010000042">
    <property type="protein sequence ID" value="MFI2478554.1"/>
    <property type="molecule type" value="Genomic_DNA"/>
</dbReference>
<reference evidence="6 7" key="1">
    <citation type="submission" date="2024-10" db="EMBL/GenBank/DDBJ databases">
        <title>The Natural Products Discovery Center: Release of the First 8490 Sequenced Strains for Exploring Actinobacteria Biosynthetic Diversity.</title>
        <authorList>
            <person name="Kalkreuter E."/>
            <person name="Kautsar S.A."/>
            <person name="Yang D."/>
            <person name="Bader C.D."/>
            <person name="Teijaro C.N."/>
            <person name="Fluegel L."/>
            <person name="Davis C.M."/>
            <person name="Simpson J.R."/>
            <person name="Lauterbach L."/>
            <person name="Steele A.D."/>
            <person name="Gui C."/>
            <person name="Meng S."/>
            <person name="Li G."/>
            <person name="Viehrig K."/>
            <person name="Ye F."/>
            <person name="Su P."/>
            <person name="Kiefer A.F."/>
            <person name="Nichols A."/>
            <person name="Cepeda A.J."/>
            <person name="Yan W."/>
            <person name="Fan B."/>
            <person name="Jiang Y."/>
            <person name="Adhikari A."/>
            <person name="Zheng C.-J."/>
            <person name="Schuster L."/>
            <person name="Cowan T.M."/>
            <person name="Smanski M.J."/>
            <person name="Chevrette M.G."/>
            <person name="De Carvalho L.P.S."/>
            <person name="Shen B."/>
        </authorList>
    </citation>
    <scope>NUCLEOTIDE SEQUENCE [LARGE SCALE GENOMIC DNA]</scope>
    <source>
        <strain evidence="6 7">NPDC019275</strain>
    </source>
</reference>
<dbReference type="Gene3D" id="3.30.470.20">
    <property type="entry name" value="ATP-grasp fold, B domain"/>
    <property type="match status" value="1"/>
</dbReference>
<dbReference type="Pfam" id="PF13535">
    <property type="entry name" value="ATP-grasp_4"/>
    <property type="match status" value="1"/>
</dbReference>
<keyword evidence="2 4" id="KW-0547">Nucleotide-binding</keyword>
<sequence>MSTLLPAGIGDSGHTFSFLTRDLGHYLRGKPSTHPLLGAANVFTAETNDEDTLLPYVRRLHGALGFDGVLSSCDYYLPTVAAIAADLGLPGPGRDAVAAACQKHRTRELCLAAGVPGPAFAVVTGAREAVEAARGIGYPVVAKPVDLCGGMFVTRADDDAQLREALDRLGGFPRNARGQERSPQVLVEKLLHGTEFSVETVTARGITTVVGVTDKRLTGAPAFIEVGHMFPAALSRAEHDALIGTARAAITALGLDDTVAHIEIMLTAEGPRLIEVNPRPAGNRISELVRRVTGIDLAAVHAQVAAGQTPDLAVRTTGIGSAAIAFVVSQEAGTLTALSGAQDWPLDPRIVEHTLAEPGATVQAATNNNNYLGHVMVAVESSRAAGDLAQSLIDSLSVEVAG</sequence>
<protein>
    <submittedName>
        <fullName evidence="6">ATP-grasp domain-containing protein</fullName>
    </submittedName>
</protein>
<accession>A0ABW7XC29</accession>
<dbReference type="PANTHER" id="PTHR43585">
    <property type="entry name" value="FUMIPYRROLE BIOSYNTHESIS PROTEIN C"/>
    <property type="match status" value="1"/>
</dbReference>
<evidence type="ECO:0000256" key="2">
    <source>
        <dbReference type="ARBA" id="ARBA00022741"/>
    </source>
</evidence>
<evidence type="ECO:0000313" key="6">
    <source>
        <dbReference type="EMBL" id="MFI2478554.1"/>
    </source>
</evidence>
<dbReference type="InterPro" id="IPR041472">
    <property type="entry name" value="BL00235/CARNS1_N"/>
</dbReference>
<comment type="caution">
    <text evidence="6">The sequence shown here is derived from an EMBL/GenBank/DDBJ whole genome shotgun (WGS) entry which is preliminary data.</text>
</comment>
<keyword evidence="7" id="KW-1185">Reference proteome</keyword>
<gene>
    <name evidence="6" type="ORF">ACH49W_34815</name>
</gene>